<protein>
    <submittedName>
        <fullName evidence="1">Uncharacterized protein</fullName>
    </submittedName>
</protein>
<sequence>MNMINYYKLEKRKRPFSAGMTDKDPTKKALFANTFGSVLAEEPERFRSPSKHKILYFVIF</sequence>
<dbReference type="Proteomes" id="UP000441585">
    <property type="component" value="Unassembled WGS sequence"/>
</dbReference>
<accession>A0A6I2M3E2</accession>
<reference evidence="1 2" key="1">
    <citation type="submission" date="2019-11" db="EMBL/GenBank/DDBJ databases">
        <title>Bacillus idriensis genome.</title>
        <authorList>
            <person name="Konopka E.N."/>
            <person name="Newman J.D."/>
        </authorList>
    </citation>
    <scope>NUCLEOTIDE SEQUENCE [LARGE SCALE GENOMIC DNA]</scope>
    <source>
        <strain evidence="1 2">DSM 19097</strain>
    </source>
</reference>
<evidence type="ECO:0000313" key="2">
    <source>
        <dbReference type="Proteomes" id="UP000441585"/>
    </source>
</evidence>
<keyword evidence="2" id="KW-1185">Reference proteome</keyword>
<evidence type="ECO:0000313" key="1">
    <source>
        <dbReference type="EMBL" id="MRX52590.1"/>
    </source>
</evidence>
<dbReference type="AlphaFoldDB" id="A0A6I2M3E2"/>
<comment type="caution">
    <text evidence="1">The sequence shown here is derived from an EMBL/GenBank/DDBJ whole genome shotgun (WGS) entry which is preliminary data.</text>
</comment>
<dbReference type="EMBL" id="WKKF01000001">
    <property type="protein sequence ID" value="MRX52590.1"/>
    <property type="molecule type" value="Genomic_DNA"/>
</dbReference>
<name>A0A6I2M3E2_9BACI</name>
<dbReference type="RefSeq" id="WP_154317866.1">
    <property type="nucleotide sequence ID" value="NZ_CAJGAA010000001.1"/>
</dbReference>
<gene>
    <name evidence="1" type="ORF">GJU41_01285</name>
</gene>
<organism evidence="1 2">
    <name type="scientific">Metabacillus idriensis</name>
    <dbReference type="NCBI Taxonomy" id="324768"/>
    <lineage>
        <taxon>Bacteria</taxon>
        <taxon>Bacillati</taxon>
        <taxon>Bacillota</taxon>
        <taxon>Bacilli</taxon>
        <taxon>Bacillales</taxon>
        <taxon>Bacillaceae</taxon>
        <taxon>Metabacillus</taxon>
    </lineage>
</organism>
<proteinExistence type="predicted"/>